<accession>A0A8J2UMM5</accession>
<sequence>MKEGFRQCMAWLHTWTGLVVGWVLFFVFVTGTAGYATYELDRWMRPELPLAAPSQVKPAEALTKAEAFLEERAKDASTWTIVLPGDRSQPNLGVFYQSPPKEGEGRRGRFSRATLDAETGEEIKLEQVRETGGGHLLYRMHYSLHYIPYDVAFRLVGVCTMLMFMAIISGVITHKKIFADFFTFRPGKGQRSWLDAHNLISVMALPFFVMITYSGLMFFMFQYMPLGVAGVYGKGEENAQKFYEVLYPQRAGGQKDAQAAGRAPLLPMLQEAERRWGPGQVQRISIRQPYLEGSETTVSRIGTTTVGRSSELKFDGVNGKLTGVDEPQSNAREFQDVMFGLHEGRFAGPLLRWLYVASGLLGAAMIATGLVLWTVKRKVKQDKLVKAGEKREFGFRLVECLNIGTVAGLPFAIAVYFWANRLLPAAMEGRRAWEVHAMFIAWGLTLLYPAFRSSMRAWIDELWLTAGAFALLPVLNALTTYRHLGVTIPAGDWSLASIDLTLLALGLFFALAARKVQRKLAATPPVKAAAPKKTAPVPDAPPEPAS</sequence>
<dbReference type="EMBL" id="BMCG01000004">
    <property type="protein sequence ID" value="GGC12901.1"/>
    <property type="molecule type" value="Genomic_DNA"/>
</dbReference>
<reference evidence="3" key="2">
    <citation type="submission" date="2020-09" db="EMBL/GenBank/DDBJ databases">
        <authorList>
            <person name="Sun Q."/>
            <person name="Sedlacek I."/>
        </authorList>
    </citation>
    <scope>NUCLEOTIDE SEQUENCE</scope>
    <source>
        <strain evidence="3">CCM 7086</strain>
    </source>
</reference>
<feature type="transmembrane region" description="Helical" evidence="2">
    <location>
        <begin position="151"/>
        <end position="172"/>
    </location>
</feature>
<keyword evidence="2" id="KW-1133">Transmembrane helix</keyword>
<evidence type="ECO:0000313" key="4">
    <source>
        <dbReference type="Proteomes" id="UP000620266"/>
    </source>
</evidence>
<feature type="transmembrane region" description="Helical" evidence="2">
    <location>
        <begin position="493"/>
        <end position="513"/>
    </location>
</feature>
<dbReference type="PANTHER" id="PTHR34219">
    <property type="entry name" value="IRON-REGULATED INNER MEMBRANE PROTEIN-RELATED"/>
    <property type="match status" value="1"/>
</dbReference>
<dbReference type="AlphaFoldDB" id="A0A8J2UMM5"/>
<dbReference type="PANTHER" id="PTHR34219:SF4">
    <property type="entry name" value="PEPSY DOMAIN-CONTAINING PROTEIN"/>
    <property type="match status" value="1"/>
</dbReference>
<evidence type="ECO:0000256" key="2">
    <source>
        <dbReference type="SAM" id="Phobius"/>
    </source>
</evidence>
<keyword evidence="2" id="KW-0812">Transmembrane</keyword>
<name>A0A8J2UMM5_9BURK</name>
<feature type="compositionally biased region" description="Low complexity" evidence="1">
    <location>
        <begin position="522"/>
        <end position="537"/>
    </location>
</feature>
<dbReference type="Pfam" id="PF03929">
    <property type="entry name" value="PepSY_TM"/>
    <property type="match status" value="1"/>
</dbReference>
<organism evidence="3 4">
    <name type="scientific">Oxalicibacterium flavum</name>
    <dbReference type="NCBI Taxonomy" id="179467"/>
    <lineage>
        <taxon>Bacteria</taxon>
        <taxon>Pseudomonadati</taxon>
        <taxon>Pseudomonadota</taxon>
        <taxon>Betaproteobacteria</taxon>
        <taxon>Burkholderiales</taxon>
        <taxon>Oxalobacteraceae</taxon>
        <taxon>Oxalicibacterium</taxon>
    </lineage>
</organism>
<feature type="transmembrane region" description="Helical" evidence="2">
    <location>
        <begin position="353"/>
        <end position="375"/>
    </location>
</feature>
<evidence type="ECO:0000256" key="1">
    <source>
        <dbReference type="SAM" id="MobiDB-lite"/>
    </source>
</evidence>
<proteinExistence type="predicted"/>
<dbReference type="InterPro" id="IPR005625">
    <property type="entry name" value="PepSY-ass_TM"/>
</dbReference>
<feature type="transmembrane region" description="Helical" evidence="2">
    <location>
        <begin position="396"/>
        <end position="419"/>
    </location>
</feature>
<protein>
    <submittedName>
        <fullName evidence="3">Membrane protein</fullName>
    </submittedName>
</protein>
<comment type="caution">
    <text evidence="3">The sequence shown here is derived from an EMBL/GenBank/DDBJ whole genome shotgun (WGS) entry which is preliminary data.</text>
</comment>
<feature type="transmembrane region" description="Helical" evidence="2">
    <location>
        <begin position="193"/>
        <end position="221"/>
    </location>
</feature>
<reference evidence="3" key="1">
    <citation type="journal article" date="2014" name="Int. J. Syst. Evol. Microbiol.">
        <title>Complete genome sequence of Corynebacterium casei LMG S-19264T (=DSM 44701T), isolated from a smear-ripened cheese.</title>
        <authorList>
            <consortium name="US DOE Joint Genome Institute (JGI-PGF)"/>
            <person name="Walter F."/>
            <person name="Albersmeier A."/>
            <person name="Kalinowski J."/>
            <person name="Ruckert C."/>
        </authorList>
    </citation>
    <scope>NUCLEOTIDE SEQUENCE</scope>
    <source>
        <strain evidence="3">CCM 7086</strain>
    </source>
</reference>
<gene>
    <name evidence="3" type="ORF">GCM10007205_22280</name>
</gene>
<dbReference type="Proteomes" id="UP000620266">
    <property type="component" value="Unassembled WGS sequence"/>
</dbReference>
<feature type="region of interest" description="Disordered" evidence="1">
    <location>
        <begin position="522"/>
        <end position="546"/>
    </location>
</feature>
<dbReference type="RefSeq" id="WP_188396326.1">
    <property type="nucleotide sequence ID" value="NZ_BMCG01000004.1"/>
</dbReference>
<keyword evidence="2" id="KW-0472">Membrane</keyword>
<feature type="transmembrane region" description="Helical" evidence="2">
    <location>
        <begin position="12"/>
        <end position="38"/>
    </location>
</feature>
<feature type="transmembrane region" description="Helical" evidence="2">
    <location>
        <begin position="431"/>
        <end position="450"/>
    </location>
</feature>
<feature type="transmembrane region" description="Helical" evidence="2">
    <location>
        <begin position="462"/>
        <end position="481"/>
    </location>
</feature>
<evidence type="ECO:0000313" key="3">
    <source>
        <dbReference type="EMBL" id="GGC12901.1"/>
    </source>
</evidence>
<keyword evidence="4" id="KW-1185">Reference proteome</keyword>